<dbReference type="Pfam" id="PF02566">
    <property type="entry name" value="OsmC"/>
    <property type="match status" value="1"/>
</dbReference>
<dbReference type="OrthoDB" id="9795405at2"/>
<evidence type="ECO:0000313" key="2">
    <source>
        <dbReference type="Proteomes" id="UP000183685"/>
    </source>
</evidence>
<dbReference type="AlphaFoldDB" id="A0A1G7BKL6"/>
<accession>A0A1G7BKL6</accession>
<dbReference type="Gene3D" id="3.30.300.20">
    <property type="match status" value="1"/>
</dbReference>
<dbReference type="InterPro" id="IPR015946">
    <property type="entry name" value="KH_dom-like_a/b"/>
</dbReference>
<proteinExistence type="predicted"/>
<organism evidence="1 2">
    <name type="scientific">Kordiimonas lacus</name>
    <dbReference type="NCBI Taxonomy" id="637679"/>
    <lineage>
        <taxon>Bacteria</taxon>
        <taxon>Pseudomonadati</taxon>
        <taxon>Pseudomonadota</taxon>
        <taxon>Alphaproteobacteria</taxon>
        <taxon>Kordiimonadales</taxon>
        <taxon>Kordiimonadaceae</taxon>
        <taxon>Kordiimonas</taxon>
    </lineage>
</organism>
<dbReference type="InterPro" id="IPR036102">
    <property type="entry name" value="OsmC/Ohrsf"/>
</dbReference>
<dbReference type="InterPro" id="IPR052707">
    <property type="entry name" value="OsmC_Ohr_Peroxiredoxin"/>
</dbReference>
<dbReference type="Proteomes" id="UP000183685">
    <property type="component" value="Unassembled WGS sequence"/>
</dbReference>
<keyword evidence="2" id="KW-1185">Reference proteome</keyword>
<dbReference type="PANTHER" id="PTHR42830">
    <property type="entry name" value="OSMOTICALLY INDUCIBLE FAMILY PROTEIN"/>
    <property type="match status" value="1"/>
</dbReference>
<gene>
    <name evidence="1" type="ORF">SAMN04488071_2554</name>
</gene>
<dbReference type="InterPro" id="IPR003718">
    <property type="entry name" value="OsmC/Ohr_fam"/>
</dbReference>
<evidence type="ECO:0000313" key="1">
    <source>
        <dbReference type="EMBL" id="SDE27442.1"/>
    </source>
</evidence>
<dbReference type="PANTHER" id="PTHR42830:SF2">
    <property type="entry name" value="OSMC_OHR FAMILY PROTEIN"/>
    <property type="match status" value="1"/>
</dbReference>
<dbReference type="STRING" id="637679.GCA_001550055_03719"/>
<dbReference type="RefSeq" id="WP_068307778.1">
    <property type="nucleotide sequence ID" value="NZ_FNAK01000005.1"/>
</dbReference>
<sequence length="155" mass="17238">MAEHHYHTRTIWTGAGEDGTKTYKSYTRDYRVAVDGKPDILGSSDPAFRGDPTRHNPEDMLVASTSACHMLWYLHLCAVNNIVVTAYEDDAEGVMVEGKGVTSKFERIILRPRITIKAGGDMEKAMSLHEVANKECFVANSLNCPVEHEPTIEAE</sequence>
<reference evidence="1 2" key="1">
    <citation type="submission" date="2016-10" db="EMBL/GenBank/DDBJ databases">
        <authorList>
            <person name="de Groot N.N."/>
        </authorList>
    </citation>
    <scope>NUCLEOTIDE SEQUENCE [LARGE SCALE GENOMIC DNA]</scope>
    <source>
        <strain evidence="1 2">CGMCC 1.9109</strain>
    </source>
</reference>
<protein>
    <submittedName>
        <fullName evidence="1">Organic hydroperoxide reductase OsmC/OhrA</fullName>
    </submittedName>
</protein>
<dbReference type="SUPFAM" id="SSF82784">
    <property type="entry name" value="OsmC-like"/>
    <property type="match status" value="1"/>
</dbReference>
<name>A0A1G7BKL6_9PROT</name>
<dbReference type="EMBL" id="FNAK01000005">
    <property type="protein sequence ID" value="SDE27442.1"/>
    <property type="molecule type" value="Genomic_DNA"/>
</dbReference>